<dbReference type="KEGG" id="rbu:PG1C_09025"/>
<evidence type="ECO:0000259" key="1">
    <source>
        <dbReference type="Pfam" id="PF18765"/>
    </source>
</evidence>
<proteinExistence type="predicted"/>
<sequence length="95" mass="10547">MRLTKAQIDTIRKATSQSFGENALVWLFGSRVDDAKRGGDVDLYIEATHPATLMTELRCKIALEDSLDLSVDLVVKEPGKDKPIYNLAKTQGVRL</sequence>
<dbReference type="AlphaFoldDB" id="A0A0C5J9B9"/>
<accession>A0A0C5J9B9</accession>
<protein>
    <submittedName>
        <fullName evidence="2">DNA polymerase subunit beta</fullName>
    </submittedName>
</protein>
<organism evidence="2 3">
    <name type="scientific">Rugosibacter aromaticivorans</name>
    <dbReference type="NCBI Taxonomy" id="1565605"/>
    <lineage>
        <taxon>Bacteria</taxon>
        <taxon>Pseudomonadati</taxon>
        <taxon>Pseudomonadota</taxon>
        <taxon>Betaproteobacteria</taxon>
        <taxon>Nitrosomonadales</taxon>
        <taxon>Sterolibacteriaceae</taxon>
        <taxon>Rugosibacter</taxon>
    </lineage>
</organism>
<dbReference type="SUPFAM" id="SSF81301">
    <property type="entry name" value="Nucleotidyltransferase"/>
    <property type="match status" value="1"/>
</dbReference>
<dbReference type="InterPro" id="IPR043519">
    <property type="entry name" value="NT_sf"/>
</dbReference>
<dbReference type="Proteomes" id="UP000061603">
    <property type="component" value="Chromosome"/>
</dbReference>
<reference evidence="2 3" key="1">
    <citation type="journal article" date="2015" name="Genome Announc.">
        <title>Complete Genome Sequence of a Novel Bacterium within the Family Rhodocyclaceae That Degrades Polycyclic Aromatic Hydrocarbons.</title>
        <authorList>
            <person name="Singleton D.R."/>
            <person name="Dickey A.N."/>
            <person name="Scholl E.H."/>
            <person name="Wright F.A."/>
            <person name="Aitken M.D."/>
        </authorList>
    </citation>
    <scope>NUCLEOTIDE SEQUENCE [LARGE SCALE GENOMIC DNA]</scope>
    <source>
        <strain evidence="3">PG1-Ca6</strain>
    </source>
</reference>
<evidence type="ECO:0000313" key="2">
    <source>
        <dbReference type="EMBL" id="AJP48550.1"/>
    </source>
</evidence>
<dbReference type="EMBL" id="CP010554">
    <property type="protein sequence ID" value="AJP48550.1"/>
    <property type="molecule type" value="Genomic_DNA"/>
</dbReference>
<dbReference type="CDD" id="cd05403">
    <property type="entry name" value="NT_KNTase_like"/>
    <property type="match status" value="1"/>
</dbReference>
<evidence type="ECO:0000313" key="3">
    <source>
        <dbReference type="Proteomes" id="UP000061603"/>
    </source>
</evidence>
<dbReference type="Pfam" id="PF18765">
    <property type="entry name" value="Polbeta"/>
    <property type="match status" value="1"/>
</dbReference>
<gene>
    <name evidence="2" type="ORF">PG1C_09025</name>
</gene>
<dbReference type="InterPro" id="IPR041633">
    <property type="entry name" value="Polbeta"/>
</dbReference>
<dbReference type="RefSeq" id="WP_202634507.1">
    <property type="nucleotide sequence ID" value="NZ_CP010554.1"/>
</dbReference>
<feature type="domain" description="Polymerase beta nucleotidyltransferase" evidence="1">
    <location>
        <begin position="21"/>
        <end position="84"/>
    </location>
</feature>
<dbReference type="HOGENOM" id="CLU_164558_1_0_4"/>
<dbReference type="Gene3D" id="3.30.460.10">
    <property type="entry name" value="Beta Polymerase, domain 2"/>
    <property type="match status" value="1"/>
</dbReference>
<name>A0A0C5J9B9_9PROT</name>
<keyword evidence="3" id="KW-1185">Reference proteome</keyword>